<dbReference type="AlphaFoldDB" id="A0AAD8CTI0"/>
<organism evidence="1 2">
    <name type="scientific">Acipenser oxyrinchus oxyrinchus</name>
    <dbReference type="NCBI Taxonomy" id="40147"/>
    <lineage>
        <taxon>Eukaryota</taxon>
        <taxon>Metazoa</taxon>
        <taxon>Chordata</taxon>
        <taxon>Craniata</taxon>
        <taxon>Vertebrata</taxon>
        <taxon>Euteleostomi</taxon>
        <taxon>Actinopterygii</taxon>
        <taxon>Chondrostei</taxon>
        <taxon>Acipenseriformes</taxon>
        <taxon>Acipenseridae</taxon>
        <taxon>Acipenser</taxon>
    </lineage>
</organism>
<dbReference type="EMBL" id="JAGXEW010000026">
    <property type="protein sequence ID" value="KAK1157587.1"/>
    <property type="molecule type" value="Genomic_DNA"/>
</dbReference>
<proteinExistence type="predicted"/>
<sequence length="178" mass="19415">MKRARGGTRCGPGLYCKHCGAELLPDIQGVLVRAACRSEGVLNVLKTCSGSDEAQAWCGCASGRTDSELEDNSTLLLLETNPGLQRLKHNLQVYEVPGTARQSMQTGLSLNAIWNSKDCSVTSYFQCRSCATQEQAHCYLMGAEILDLRANAKQQIWLIPSAVQFCSRVDVPCKQTSL</sequence>
<gene>
    <name evidence="1" type="ORF">AOXY_G25301</name>
</gene>
<evidence type="ECO:0000313" key="2">
    <source>
        <dbReference type="Proteomes" id="UP001230051"/>
    </source>
</evidence>
<comment type="caution">
    <text evidence="1">The sequence shown here is derived from an EMBL/GenBank/DDBJ whole genome shotgun (WGS) entry which is preliminary data.</text>
</comment>
<protein>
    <submittedName>
        <fullName evidence="1">Uncharacterized protein</fullName>
    </submittedName>
</protein>
<reference evidence="1" key="1">
    <citation type="submission" date="2022-02" db="EMBL/GenBank/DDBJ databases">
        <title>Atlantic sturgeon de novo genome assembly.</title>
        <authorList>
            <person name="Stock M."/>
            <person name="Klopp C."/>
            <person name="Guiguen Y."/>
            <person name="Cabau C."/>
            <person name="Parinello H."/>
            <person name="Santidrian Yebra-Pimentel E."/>
            <person name="Kuhl H."/>
            <person name="Dirks R.P."/>
            <person name="Guessner J."/>
            <person name="Wuertz S."/>
            <person name="Du K."/>
            <person name="Schartl M."/>
        </authorList>
    </citation>
    <scope>NUCLEOTIDE SEQUENCE</scope>
    <source>
        <strain evidence="1">STURGEONOMICS-FGT-2020</strain>
        <tissue evidence="1">Whole blood</tissue>
    </source>
</reference>
<evidence type="ECO:0000313" key="1">
    <source>
        <dbReference type="EMBL" id="KAK1157587.1"/>
    </source>
</evidence>
<accession>A0AAD8CTI0</accession>
<keyword evidence="2" id="KW-1185">Reference proteome</keyword>
<name>A0AAD8CTI0_ACIOX</name>
<dbReference type="Proteomes" id="UP001230051">
    <property type="component" value="Unassembled WGS sequence"/>
</dbReference>